<dbReference type="PANTHER" id="PTHR43572:SF5">
    <property type="entry name" value="OS02G0537800 PROTEIN"/>
    <property type="match status" value="1"/>
</dbReference>
<proteinExistence type="predicted"/>
<comment type="caution">
    <text evidence="2">The sequence shown here is derived from an EMBL/GenBank/DDBJ whole genome shotgun (WGS) entry which is preliminary data.</text>
</comment>
<feature type="region of interest" description="Disordered" evidence="1">
    <location>
        <begin position="181"/>
        <end position="214"/>
    </location>
</feature>
<dbReference type="InterPro" id="IPR051650">
    <property type="entry name" value="SL_signaling_regulator"/>
</dbReference>
<sequence length="346" mass="37646">MLLVADGAREAEHPCNKARCSAAVQLHVVDDEDGKPLSAIKVKSHDSSASNGSVECRSRFKELSAENLKVLCSALEKEVPWQAEIVPEIASTVLQCRSGMARRREAAVSSSRPSSTQACAKEDTWMLSTVATPRASRGWPGAGPPRLRLAQELRIHWRQPHHRVVSGLLVRRLFRAAAQAASVDGGEQPRLSSREPLRGRTRQPAPRHPGTGRRAGWLLAVPEGHFEAIQSGLVRSRAGDDDAALGDAIVVLSCQSLDAWSTTSSPLTTKKAKAESKEEPEEEESAGDHRRKEAITAVAASPSSSLCFDLNMDVENHDTESCFTDASLLKAVDRTFFFRRPDESSD</sequence>
<dbReference type="PANTHER" id="PTHR43572">
    <property type="entry name" value="CHAPERONE PROTEIN CLPD, CHLOROPLASTIC"/>
    <property type="match status" value="1"/>
</dbReference>
<gene>
    <name evidence="2" type="primary">SMXL3_1</name>
    <name evidence="2" type="ORF">Zm00014a_038751</name>
</gene>
<reference evidence="2 3" key="1">
    <citation type="journal article" date="2018" name="Nat. Genet.">
        <title>Extensive intraspecific gene order and gene structural variations between Mo17 and other maize genomes.</title>
        <authorList>
            <person name="Sun S."/>
            <person name="Zhou Y."/>
            <person name="Chen J."/>
            <person name="Shi J."/>
            <person name="Zhao H."/>
            <person name="Zhao H."/>
            <person name="Song W."/>
            <person name="Zhang M."/>
            <person name="Cui Y."/>
            <person name="Dong X."/>
            <person name="Liu H."/>
            <person name="Ma X."/>
            <person name="Jiao Y."/>
            <person name="Wang B."/>
            <person name="Wei X."/>
            <person name="Stein J.C."/>
            <person name="Glaubitz J.C."/>
            <person name="Lu F."/>
            <person name="Yu G."/>
            <person name="Liang C."/>
            <person name="Fengler K."/>
            <person name="Li B."/>
            <person name="Rafalski A."/>
            <person name="Schnable P.S."/>
            <person name="Ware D.H."/>
            <person name="Buckler E.S."/>
            <person name="Lai J."/>
        </authorList>
    </citation>
    <scope>NUCLEOTIDE SEQUENCE [LARGE SCALE GENOMIC DNA]</scope>
    <source>
        <strain evidence="3">cv. Missouri 17</strain>
        <tissue evidence="2">Seedling</tissue>
    </source>
</reference>
<dbReference type="AlphaFoldDB" id="A0A3L6D610"/>
<dbReference type="Proteomes" id="UP000251960">
    <property type="component" value="Unassembled WGS sequence"/>
</dbReference>
<protein>
    <submittedName>
        <fullName evidence="2">Protein SMAX1-LIKE 3</fullName>
    </submittedName>
</protein>
<evidence type="ECO:0000256" key="1">
    <source>
        <dbReference type="SAM" id="MobiDB-lite"/>
    </source>
</evidence>
<evidence type="ECO:0000313" key="2">
    <source>
        <dbReference type="EMBL" id="PWZ03986.1"/>
    </source>
</evidence>
<feature type="region of interest" description="Disordered" evidence="1">
    <location>
        <begin position="262"/>
        <end position="291"/>
    </location>
</feature>
<evidence type="ECO:0000313" key="3">
    <source>
        <dbReference type="Proteomes" id="UP000251960"/>
    </source>
</evidence>
<organism evidence="2 3">
    <name type="scientific">Zea mays</name>
    <name type="common">Maize</name>
    <dbReference type="NCBI Taxonomy" id="4577"/>
    <lineage>
        <taxon>Eukaryota</taxon>
        <taxon>Viridiplantae</taxon>
        <taxon>Streptophyta</taxon>
        <taxon>Embryophyta</taxon>
        <taxon>Tracheophyta</taxon>
        <taxon>Spermatophyta</taxon>
        <taxon>Magnoliopsida</taxon>
        <taxon>Liliopsida</taxon>
        <taxon>Poales</taxon>
        <taxon>Poaceae</taxon>
        <taxon>PACMAD clade</taxon>
        <taxon>Panicoideae</taxon>
        <taxon>Andropogonodae</taxon>
        <taxon>Andropogoneae</taxon>
        <taxon>Tripsacinae</taxon>
        <taxon>Zea</taxon>
    </lineage>
</organism>
<dbReference type="EMBL" id="NCVQ01001330">
    <property type="protein sequence ID" value="PWZ03986.1"/>
    <property type="molecule type" value="Genomic_DNA"/>
</dbReference>
<accession>A0A3L6D610</accession>
<dbReference type="ExpressionAtlas" id="A0A3L6D610">
    <property type="expression patterns" value="baseline and differential"/>
</dbReference>
<name>A0A3L6D610_MAIZE</name>